<sequence length="247" mass="28421">MFTIYFNGFIVVLLFFMSTSAMAVEKLKNKTLSVVDSEYTYINDEFKGQGFVKKIISSETGMGFYYFVFVEKPIKKEEYKGKVITDYGLKVDGEWGEIKKEKEDDITYTTKNLRAYILLSDHGGYDRIQKFQDDGNAIYWPDFVYNDCFVDDADNDGYPEFYLTYFGLSDGLDAKPLKIIVYNSKVKVGDGFMKAKMTAFYPVGNEGDNYRVEYDEAWLSLPDAIKTRTKKILDGYNSNMPNVVTSK</sequence>
<proteinExistence type="predicted"/>
<keyword evidence="2" id="KW-0614">Plasmid</keyword>
<dbReference type="Proteomes" id="UP000514462">
    <property type="component" value="Plasmid pRHBSTW-00938_2"/>
</dbReference>
<evidence type="ECO:0000313" key="2">
    <source>
        <dbReference type="EMBL" id="QMR43029.1"/>
    </source>
</evidence>
<reference evidence="3" key="1">
    <citation type="submission" date="2020-06" db="EMBL/GenBank/DDBJ databases">
        <title>REHAB project genomes.</title>
        <authorList>
            <person name="Shaw L.P."/>
        </authorList>
    </citation>
    <scope>NUCLEOTIDE SEQUENCE [LARGE SCALE GENOMIC DNA]</scope>
    <source>
        <strain evidence="3">RHBSTW-00938</strain>
        <plasmid evidence="3">prhbstw-00938_2</plasmid>
    </source>
</reference>
<protein>
    <submittedName>
        <fullName evidence="2">Uncharacterized protein</fullName>
    </submittedName>
</protein>
<evidence type="ECO:0000256" key="1">
    <source>
        <dbReference type="SAM" id="SignalP"/>
    </source>
</evidence>
<dbReference type="EMBL" id="CP055905">
    <property type="protein sequence ID" value="QMR43029.1"/>
    <property type="molecule type" value="Genomic_DNA"/>
</dbReference>
<keyword evidence="1" id="KW-0732">Signal</keyword>
<accession>A0AAP9R3A1</accession>
<name>A0AAP9R3A1_KLEAE</name>
<feature type="signal peptide" evidence="1">
    <location>
        <begin position="1"/>
        <end position="23"/>
    </location>
</feature>
<evidence type="ECO:0000313" key="3">
    <source>
        <dbReference type="Proteomes" id="UP000514462"/>
    </source>
</evidence>
<dbReference type="AlphaFoldDB" id="A0AAP9R3A1"/>
<gene>
    <name evidence="2" type="ORF">HV331_26450</name>
</gene>
<feature type="chain" id="PRO_5042892074" evidence="1">
    <location>
        <begin position="24"/>
        <end position="247"/>
    </location>
</feature>
<dbReference type="RefSeq" id="WP_182015409.1">
    <property type="nucleotide sequence ID" value="NZ_CP055905.1"/>
</dbReference>
<geneLocation type="plasmid" evidence="3">
    <name>prhbstw-00938_2</name>
</geneLocation>
<organism evidence="2 3">
    <name type="scientific">Klebsiella aerogenes</name>
    <name type="common">Enterobacter aerogenes</name>
    <dbReference type="NCBI Taxonomy" id="548"/>
    <lineage>
        <taxon>Bacteria</taxon>
        <taxon>Pseudomonadati</taxon>
        <taxon>Pseudomonadota</taxon>
        <taxon>Gammaproteobacteria</taxon>
        <taxon>Enterobacterales</taxon>
        <taxon>Enterobacteriaceae</taxon>
        <taxon>Klebsiella/Raoultella group</taxon>
        <taxon>Klebsiella</taxon>
    </lineage>
</organism>